<dbReference type="AlphaFoldDB" id="A0A3N0AXI7"/>
<organism evidence="1 2">
    <name type="scientific">Adlercreutzia equolifaciens subsp. celatus DSM 18785</name>
    <dbReference type="NCBI Taxonomy" id="1121021"/>
    <lineage>
        <taxon>Bacteria</taxon>
        <taxon>Bacillati</taxon>
        <taxon>Actinomycetota</taxon>
        <taxon>Coriobacteriia</taxon>
        <taxon>Eggerthellales</taxon>
        <taxon>Eggerthellaceae</taxon>
        <taxon>Adlercreutzia</taxon>
    </lineage>
</organism>
<keyword evidence="2" id="KW-1185">Reference proteome</keyword>
<accession>A0A3N0AXI7</accession>
<gene>
    <name evidence="1" type="ORF">DMP10_01180</name>
</gene>
<proteinExistence type="predicted"/>
<protein>
    <submittedName>
        <fullName evidence="1">Uncharacterized protein</fullName>
    </submittedName>
</protein>
<name>A0A3N0AXI7_9ACTN</name>
<sequence>MLVGGAARCASGIGALHIARIARAVGIAEFHKRIVDGHLQVFGRHRRGHQARSLPFAGTRQAACSRGRARRIKHRRDGLLTRLLGIEGVIYGLTIGRRARSGQSLAMGQRVGNVLARRLGFRQRDHRRADLVFLAHGYSPSMAATSRSVRVSRSEQCSHIRQATL</sequence>
<reference evidence="1 2" key="1">
    <citation type="journal article" date="2019" name="Microbiol. Resour. Announc.">
        <title>Draft Genome Sequences of Type Strains of Gordonibacter faecihominis, Paraeggerthella hongkongensis, Parvibacter caecicola,Slackia equolifaciens, Slackia faecicanis, and Slackia isoflavoniconvertens.</title>
        <authorList>
            <person name="Danylec N."/>
            <person name="Stoll D.A."/>
            <person name="Dotsch A."/>
            <person name="Huch M."/>
        </authorList>
    </citation>
    <scope>NUCLEOTIDE SEQUENCE [LARGE SCALE GENOMIC DNA]</scope>
    <source>
        <strain evidence="1 2">DSM 18785</strain>
    </source>
</reference>
<dbReference type="Proteomes" id="UP000278327">
    <property type="component" value="Unassembled WGS sequence"/>
</dbReference>
<evidence type="ECO:0000313" key="2">
    <source>
        <dbReference type="Proteomes" id="UP000278327"/>
    </source>
</evidence>
<dbReference type="EMBL" id="QICA01000002">
    <property type="protein sequence ID" value="RNL39575.1"/>
    <property type="molecule type" value="Genomic_DNA"/>
</dbReference>
<comment type="caution">
    <text evidence="1">The sequence shown here is derived from an EMBL/GenBank/DDBJ whole genome shotgun (WGS) entry which is preliminary data.</text>
</comment>
<evidence type="ECO:0000313" key="1">
    <source>
        <dbReference type="EMBL" id="RNL39575.1"/>
    </source>
</evidence>